<evidence type="ECO:0008006" key="3">
    <source>
        <dbReference type="Google" id="ProtNLM"/>
    </source>
</evidence>
<keyword evidence="2" id="KW-1185">Reference proteome</keyword>
<dbReference type="EMBL" id="JASSZA010000001">
    <property type="protein sequence ID" value="KAK2121128.1"/>
    <property type="molecule type" value="Genomic_DNA"/>
</dbReference>
<evidence type="ECO:0000313" key="2">
    <source>
        <dbReference type="Proteomes" id="UP001266305"/>
    </source>
</evidence>
<sequence>MAPPHWAPGLSNGHDLAAILAICDGSLAHLALVEGHLLIEEASPGCLNCKARWRTNDARKHHCESDQHPLCVKWVELFLASLAFGVKRKAASVGLGHCWASWEVAYCSLLSLGKSDIEERHRCESPIQGQLPQPPTVAPVISSPFSATFHGSRAVFFGKE</sequence>
<evidence type="ECO:0000313" key="1">
    <source>
        <dbReference type="EMBL" id="KAK2121128.1"/>
    </source>
</evidence>
<dbReference type="Proteomes" id="UP001266305">
    <property type="component" value="Unassembled WGS sequence"/>
</dbReference>
<comment type="caution">
    <text evidence="1">The sequence shown here is derived from an EMBL/GenBank/DDBJ whole genome shotgun (WGS) entry which is preliminary data.</text>
</comment>
<name>A0ABQ9WHJ2_SAGOE</name>
<gene>
    <name evidence="1" type="ORF">P7K49_002514</name>
</gene>
<reference evidence="1 2" key="1">
    <citation type="submission" date="2023-05" db="EMBL/GenBank/DDBJ databases">
        <title>B98-5 Cell Line De Novo Hybrid Assembly: An Optical Mapping Approach.</title>
        <authorList>
            <person name="Kananen K."/>
            <person name="Auerbach J.A."/>
            <person name="Kautto E."/>
            <person name="Blachly J.S."/>
        </authorList>
    </citation>
    <scope>NUCLEOTIDE SEQUENCE [LARGE SCALE GENOMIC DNA]</scope>
    <source>
        <strain evidence="1">B95-8</strain>
        <tissue evidence="1">Cell line</tissue>
    </source>
</reference>
<protein>
    <recommendedName>
        <fullName evidence="3">C2H2-type domain-containing protein</fullName>
    </recommendedName>
</protein>
<accession>A0ABQ9WHJ2</accession>
<proteinExistence type="predicted"/>
<organism evidence="1 2">
    <name type="scientific">Saguinus oedipus</name>
    <name type="common">Cotton-top tamarin</name>
    <name type="synonym">Oedipomidas oedipus</name>
    <dbReference type="NCBI Taxonomy" id="9490"/>
    <lineage>
        <taxon>Eukaryota</taxon>
        <taxon>Metazoa</taxon>
        <taxon>Chordata</taxon>
        <taxon>Craniata</taxon>
        <taxon>Vertebrata</taxon>
        <taxon>Euteleostomi</taxon>
        <taxon>Mammalia</taxon>
        <taxon>Eutheria</taxon>
        <taxon>Euarchontoglires</taxon>
        <taxon>Primates</taxon>
        <taxon>Haplorrhini</taxon>
        <taxon>Platyrrhini</taxon>
        <taxon>Cebidae</taxon>
        <taxon>Callitrichinae</taxon>
        <taxon>Saguinus</taxon>
    </lineage>
</organism>